<keyword evidence="4" id="KW-0503">Monooxygenase</keyword>
<evidence type="ECO:0000256" key="3">
    <source>
        <dbReference type="ARBA" id="ARBA00023002"/>
    </source>
</evidence>
<dbReference type="RefSeq" id="XP_005757734.1">
    <property type="nucleotide sequence ID" value="XM_005757677.1"/>
</dbReference>
<proteinExistence type="predicted"/>
<dbReference type="Pfam" id="PF01494">
    <property type="entry name" value="FAD_binding_3"/>
    <property type="match status" value="1"/>
</dbReference>
<dbReference type="PANTHER" id="PTHR46972">
    <property type="entry name" value="MONOOXYGENASE ASQM-RELATED"/>
    <property type="match status" value="1"/>
</dbReference>
<feature type="region of interest" description="Disordered" evidence="5">
    <location>
        <begin position="466"/>
        <end position="510"/>
    </location>
</feature>
<dbReference type="Proteomes" id="UP000013827">
    <property type="component" value="Unassembled WGS sequence"/>
</dbReference>
<dbReference type="STRING" id="2903.R1CSM6"/>
<organism evidence="7 8">
    <name type="scientific">Emiliania huxleyi (strain CCMP1516)</name>
    <dbReference type="NCBI Taxonomy" id="280463"/>
    <lineage>
        <taxon>Eukaryota</taxon>
        <taxon>Haptista</taxon>
        <taxon>Haptophyta</taxon>
        <taxon>Prymnesiophyceae</taxon>
        <taxon>Isochrysidales</taxon>
        <taxon>Noelaerhabdaceae</taxon>
        <taxon>Emiliania</taxon>
    </lineage>
</organism>
<evidence type="ECO:0000313" key="7">
    <source>
        <dbReference type="EnsemblProtists" id="EOD05305"/>
    </source>
</evidence>
<dbReference type="PANTHER" id="PTHR46972:SF1">
    <property type="entry name" value="FAD DEPENDENT OXIDOREDUCTASE DOMAIN-CONTAINING PROTEIN"/>
    <property type="match status" value="1"/>
</dbReference>
<evidence type="ECO:0000259" key="6">
    <source>
        <dbReference type="Pfam" id="PF01494"/>
    </source>
</evidence>
<name>A0A0D3I220_EMIH1</name>
<evidence type="ECO:0000256" key="2">
    <source>
        <dbReference type="ARBA" id="ARBA00022827"/>
    </source>
</evidence>
<accession>A0A0D3I220</accession>
<evidence type="ECO:0000256" key="5">
    <source>
        <dbReference type="SAM" id="MobiDB-lite"/>
    </source>
</evidence>
<dbReference type="GO" id="GO:0004497">
    <property type="term" value="F:monooxygenase activity"/>
    <property type="evidence" value="ECO:0007669"/>
    <property type="project" value="UniProtKB-KW"/>
</dbReference>
<dbReference type="Gene3D" id="3.50.50.60">
    <property type="entry name" value="FAD/NAD(P)-binding domain"/>
    <property type="match status" value="1"/>
</dbReference>
<keyword evidence="3" id="KW-0560">Oxidoreductase</keyword>
<evidence type="ECO:0000313" key="8">
    <source>
        <dbReference type="Proteomes" id="UP000013827"/>
    </source>
</evidence>
<evidence type="ECO:0000256" key="1">
    <source>
        <dbReference type="ARBA" id="ARBA00022630"/>
    </source>
</evidence>
<dbReference type="PaxDb" id="2903-EOD05305"/>
<dbReference type="InterPro" id="IPR002938">
    <property type="entry name" value="FAD-bd"/>
</dbReference>
<dbReference type="HOGENOM" id="CLU_009665_17_0_1"/>
<dbReference type="KEGG" id="ehx:EMIHUDRAFT_198953"/>
<dbReference type="GeneID" id="17251649"/>
<keyword evidence="8" id="KW-1185">Reference proteome</keyword>
<feature type="domain" description="FAD-binding" evidence="6">
    <location>
        <begin position="84"/>
        <end position="271"/>
    </location>
</feature>
<protein>
    <recommendedName>
        <fullName evidence="6">FAD-binding domain-containing protein</fullName>
    </recommendedName>
</protein>
<evidence type="ECO:0000256" key="4">
    <source>
        <dbReference type="ARBA" id="ARBA00023033"/>
    </source>
</evidence>
<dbReference type="EnsemblProtists" id="EOD05305">
    <property type="protein sequence ID" value="EOD05305"/>
    <property type="gene ID" value="EMIHUDRAFT_198953"/>
</dbReference>
<keyword evidence="2" id="KW-0274">FAD</keyword>
<dbReference type="AlphaFoldDB" id="A0A0D3I220"/>
<reference evidence="8" key="1">
    <citation type="journal article" date="2013" name="Nature">
        <title>Pan genome of the phytoplankton Emiliania underpins its global distribution.</title>
        <authorList>
            <person name="Read B.A."/>
            <person name="Kegel J."/>
            <person name="Klute M.J."/>
            <person name="Kuo A."/>
            <person name="Lefebvre S.C."/>
            <person name="Maumus F."/>
            <person name="Mayer C."/>
            <person name="Miller J."/>
            <person name="Monier A."/>
            <person name="Salamov A."/>
            <person name="Young J."/>
            <person name="Aguilar M."/>
            <person name="Claverie J.M."/>
            <person name="Frickenhaus S."/>
            <person name="Gonzalez K."/>
            <person name="Herman E.K."/>
            <person name="Lin Y.C."/>
            <person name="Napier J."/>
            <person name="Ogata H."/>
            <person name="Sarno A.F."/>
            <person name="Shmutz J."/>
            <person name="Schroeder D."/>
            <person name="de Vargas C."/>
            <person name="Verret F."/>
            <person name="von Dassow P."/>
            <person name="Valentin K."/>
            <person name="Van de Peer Y."/>
            <person name="Wheeler G."/>
            <person name="Dacks J.B."/>
            <person name="Delwiche C.F."/>
            <person name="Dyhrman S.T."/>
            <person name="Glockner G."/>
            <person name="John U."/>
            <person name="Richards T."/>
            <person name="Worden A.Z."/>
            <person name="Zhang X."/>
            <person name="Grigoriev I.V."/>
            <person name="Allen A.E."/>
            <person name="Bidle K."/>
            <person name="Borodovsky M."/>
            <person name="Bowler C."/>
            <person name="Brownlee C."/>
            <person name="Cock J.M."/>
            <person name="Elias M."/>
            <person name="Gladyshev V.N."/>
            <person name="Groth M."/>
            <person name="Guda C."/>
            <person name="Hadaegh A."/>
            <person name="Iglesias-Rodriguez M.D."/>
            <person name="Jenkins J."/>
            <person name="Jones B.M."/>
            <person name="Lawson T."/>
            <person name="Leese F."/>
            <person name="Lindquist E."/>
            <person name="Lobanov A."/>
            <person name="Lomsadze A."/>
            <person name="Malik S.B."/>
            <person name="Marsh M.E."/>
            <person name="Mackinder L."/>
            <person name="Mock T."/>
            <person name="Mueller-Roeber B."/>
            <person name="Pagarete A."/>
            <person name="Parker M."/>
            <person name="Probert I."/>
            <person name="Quesneville H."/>
            <person name="Raines C."/>
            <person name="Rensing S.A."/>
            <person name="Riano-Pachon D.M."/>
            <person name="Richier S."/>
            <person name="Rokitta S."/>
            <person name="Shiraiwa Y."/>
            <person name="Soanes D.M."/>
            <person name="van der Giezen M."/>
            <person name="Wahlund T.M."/>
            <person name="Williams B."/>
            <person name="Wilson W."/>
            <person name="Wolfe G."/>
            <person name="Wurch L.L."/>
        </authorList>
    </citation>
    <scope>NUCLEOTIDE SEQUENCE</scope>
</reference>
<keyword evidence="1" id="KW-0285">Flavoprotein</keyword>
<dbReference type="SUPFAM" id="SSF51905">
    <property type="entry name" value="FAD/NAD(P)-binding domain"/>
    <property type="match status" value="1"/>
</dbReference>
<dbReference type="PRINTS" id="PR00420">
    <property type="entry name" value="RNGMNOXGNASE"/>
</dbReference>
<sequence>MAAAAAIVRAAFASGAAPPPGRLRACSRCHGEGGLYTRGKRRSGGAAAVIRRPCASCGGIGLVDGMLPPPRHEPGPRDRAFVGTVAIAGGGIGGAAAALALQQRGFRVVVYERDSNFDQRAQGYGLTMQQGATALAQLGLPNEGVFSYAHSSFLPDGTLLGEYGRGVHESTRERMGNGRGKAQRRNAHIPRQALRAALLDPLLPGTVRWGKAIARFDAGDSGVILHFEDGSPPERAALLVGADGIRSRVREQLLGAAPLEYLGVVVVLGRSRTSHAAASERVFQTLDGDTRLYVMPFEAGVAMWQLSFRLGEAEARAIQTLDGASLRALALRRHEPIPQLLQDTAAADITGYPAYDRPCPAALRQPTSAGEALGGLGGEAGGEVPPPTLATETRVRAPVAGVGGGLTLIPGPSTLRCQALLDGIALARALRSHELRGDAHVSLGAALSMFEADMLERARRKVRASRDAAELLHSPEAMAKSNSTRARSARDKRQLESTTAAEEGRGGGIA</sequence>
<dbReference type="eggNOG" id="ENOG502S6GQ">
    <property type="taxonomic scope" value="Eukaryota"/>
</dbReference>
<dbReference type="GO" id="GO:0071949">
    <property type="term" value="F:FAD binding"/>
    <property type="evidence" value="ECO:0007669"/>
    <property type="project" value="InterPro"/>
</dbReference>
<reference evidence="7" key="2">
    <citation type="submission" date="2024-10" db="UniProtKB">
        <authorList>
            <consortium name="EnsemblProtists"/>
        </authorList>
    </citation>
    <scope>IDENTIFICATION</scope>
</reference>
<dbReference type="InterPro" id="IPR036188">
    <property type="entry name" value="FAD/NAD-bd_sf"/>
</dbReference>